<keyword evidence="2" id="KW-0255">Endonuclease</keyword>
<reference evidence="2 3" key="1">
    <citation type="submission" date="2023-03" db="EMBL/GenBank/DDBJ databases">
        <title>Muricauda XX sp. nov. and Muricauda XXX sp. nov., two novel species isolated from Okinawa Trough.</title>
        <authorList>
            <person name="Cao W."/>
            <person name="Deng X."/>
        </authorList>
    </citation>
    <scope>NUCLEOTIDE SEQUENCE [LARGE SCALE GENOMIC DNA]</scope>
    <source>
        <strain evidence="2 3">81s02</strain>
    </source>
</reference>
<keyword evidence="2" id="KW-0540">Nuclease</keyword>
<gene>
    <name evidence="2" type="ORF">PY091_14960</name>
</gene>
<name>A0ABT5XRK5_9FLAO</name>
<dbReference type="GO" id="GO:0004519">
    <property type="term" value="F:endonuclease activity"/>
    <property type="evidence" value="ECO:0007669"/>
    <property type="project" value="UniProtKB-KW"/>
</dbReference>
<dbReference type="Proteomes" id="UP001217083">
    <property type="component" value="Unassembled WGS sequence"/>
</dbReference>
<organism evidence="2 3">
    <name type="scientific">Flagellimonas okinawensis</name>
    <dbReference type="NCBI Taxonomy" id="3031324"/>
    <lineage>
        <taxon>Bacteria</taxon>
        <taxon>Pseudomonadati</taxon>
        <taxon>Bacteroidota</taxon>
        <taxon>Flavobacteriia</taxon>
        <taxon>Flavobacteriales</taxon>
        <taxon>Flavobacteriaceae</taxon>
        <taxon>Flagellimonas</taxon>
    </lineage>
</organism>
<sequence>MEAYQSTCLVTGVRLENVLEAAHIKPIKHKGDDNIFNGICMRADIHTLFDSNHLKILPSGEIKLTSEANRKENYEHLPSKVVLPDFVDRQQLDWRIKYY</sequence>
<evidence type="ECO:0000259" key="1">
    <source>
        <dbReference type="Pfam" id="PF13391"/>
    </source>
</evidence>
<accession>A0ABT5XRK5</accession>
<evidence type="ECO:0000313" key="2">
    <source>
        <dbReference type="EMBL" id="MDF0708524.1"/>
    </source>
</evidence>
<comment type="caution">
    <text evidence="2">The sequence shown here is derived from an EMBL/GenBank/DDBJ whole genome shotgun (WGS) entry which is preliminary data.</text>
</comment>
<dbReference type="Pfam" id="PF13391">
    <property type="entry name" value="HNH_2"/>
    <property type="match status" value="1"/>
</dbReference>
<proteinExistence type="predicted"/>
<dbReference type="EMBL" id="JARFVA010000006">
    <property type="protein sequence ID" value="MDF0708524.1"/>
    <property type="molecule type" value="Genomic_DNA"/>
</dbReference>
<keyword evidence="3" id="KW-1185">Reference proteome</keyword>
<evidence type="ECO:0000313" key="3">
    <source>
        <dbReference type="Proteomes" id="UP001217083"/>
    </source>
</evidence>
<keyword evidence="2" id="KW-0378">Hydrolase</keyword>
<dbReference type="InterPro" id="IPR003615">
    <property type="entry name" value="HNH_nuc"/>
</dbReference>
<feature type="domain" description="HNH nuclease" evidence="1">
    <location>
        <begin position="8"/>
        <end position="54"/>
    </location>
</feature>
<protein>
    <submittedName>
        <fullName evidence="2">HNH endonuclease signature motif containing protein</fullName>
    </submittedName>
</protein>